<reference evidence="2 3" key="1">
    <citation type="journal article" date="2014" name="BMC Genomics">
        <title>Comparative genomics of Bradyrhizobium japonicum CPAC 15 and Bradyrhizobium diazoefficiens CPAC 7: elite model strains for understanding symbiotic performance with soybean.</title>
        <authorList>
            <person name="Siqueira A.F."/>
            <person name="Ormeno-Orrillo E."/>
            <person name="Souza R.C."/>
            <person name="Rodrigues E.P."/>
            <person name="Almeida L.G."/>
            <person name="Barcellos F.G."/>
            <person name="Batista J.S."/>
            <person name="Nakatami A.S."/>
            <person name="Martinez-Romero E."/>
            <person name="Vasconcelos A.T."/>
            <person name="Hungria M."/>
        </authorList>
    </citation>
    <scope>NUCLEOTIDE SEQUENCE [LARGE SCALE GENOMIC DNA]</scope>
    <source>
        <strain evidence="2 3">SEMIA 5080</strain>
    </source>
</reference>
<dbReference type="Proteomes" id="UP000024900">
    <property type="component" value="Unassembled WGS sequence"/>
</dbReference>
<evidence type="ECO:0000256" key="1">
    <source>
        <dbReference type="SAM" id="Phobius"/>
    </source>
</evidence>
<feature type="transmembrane region" description="Helical" evidence="1">
    <location>
        <begin position="69"/>
        <end position="91"/>
    </location>
</feature>
<evidence type="ECO:0000313" key="2">
    <source>
        <dbReference type="EMBL" id="KGJ68196.1"/>
    </source>
</evidence>
<gene>
    <name evidence="2" type="ORF">BJA5080_00906</name>
</gene>
<keyword evidence="1" id="KW-0472">Membrane</keyword>
<dbReference type="InterPro" id="IPR021279">
    <property type="entry name" value="DUF2721"/>
</dbReference>
<dbReference type="EMBL" id="ADOU02000004">
    <property type="protein sequence ID" value="KGJ68196.1"/>
    <property type="molecule type" value="Genomic_DNA"/>
</dbReference>
<evidence type="ECO:0000313" key="3">
    <source>
        <dbReference type="Proteomes" id="UP000024900"/>
    </source>
</evidence>
<name>A0A837CFV0_9BRAD</name>
<dbReference type="Pfam" id="PF11026">
    <property type="entry name" value="DUF2721"/>
    <property type="match status" value="1"/>
</dbReference>
<evidence type="ECO:0008006" key="4">
    <source>
        <dbReference type="Google" id="ProtNLM"/>
    </source>
</evidence>
<keyword evidence="1" id="KW-1133">Transmembrane helix</keyword>
<feature type="transmembrane region" description="Helical" evidence="1">
    <location>
        <begin position="135"/>
        <end position="158"/>
    </location>
</feature>
<proteinExistence type="predicted"/>
<accession>A0A837CFV0</accession>
<dbReference type="AlphaFoldDB" id="A0A837CFV0"/>
<sequence>MPRCLPAKPVLQSQRSDLPDQDCAEGRHAQYLVHPAHSRHLRKLENRAKMENVVQLIPVTPSIDQLARIIGNVAAPAFLLGAVASFISVLVSRINRVVDRAQFLHGITDGDASKAYLKTDIPRLRHRASLLNRSLFCSILSAILTALIIIVAFISALFNVAHEYGVAMLFMAALLMFCASLIDLARETRIALHDNDLRM</sequence>
<feature type="transmembrane region" description="Helical" evidence="1">
    <location>
        <begin position="164"/>
        <end position="185"/>
    </location>
</feature>
<organism evidence="2 3">
    <name type="scientific">Bradyrhizobium diazoefficiens SEMIA 5080</name>
    <dbReference type="NCBI Taxonomy" id="754504"/>
    <lineage>
        <taxon>Bacteria</taxon>
        <taxon>Pseudomonadati</taxon>
        <taxon>Pseudomonadota</taxon>
        <taxon>Alphaproteobacteria</taxon>
        <taxon>Hyphomicrobiales</taxon>
        <taxon>Nitrobacteraceae</taxon>
        <taxon>Bradyrhizobium</taxon>
    </lineage>
</organism>
<keyword evidence="1" id="KW-0812">Transmembrane</keyword>
<protein>
    <recommendedName>
        <fullName evidence="4">DUF2721 domain-containing protein</fullName>
    </recommendedName>
</protein>
<comment type="caution">
    <text evidence="2">The sequence shown here is derived from an EMBL/GenBank/DDBJ whole genome shotgun (WGS) entry which is preliminary data.</text>
</comment>